<proteinExistence type="predicted"/>
<evidence type="ECO:0000313" key="2">
    <source>
        <dbReference type="Proteomes" id="UP000172127"/>
    </source>
</evidence>
<dbReference type="EMBL" id="AY521625">
    <property type="protein sequence ID" value="AAS18164.1"/>
    <property type="molecule type" value="Genomic_DNA"/>
</dbReference>
<evidence type="ECO:0000313" key="1">
    <source>
        <dbReference type="EMBL" id="AAS18164.1"/>
    </source>
</evidence>
<sequence>MTAQFCPELFSPADHCAIIGVEWNGDWSVLARHPLTVQDKGDQFKWWKRGDRDLLVRLDSMALTIVGCPYSQEYCVEYCDSPCFDANWAAEPKDKKDAILKWYDVETKDELRTAMKHFANNYVYR</sequence>
<dbReference type="GeneID" id="3197152"/>
<protein>
    <submittedName>
        <fullName evidence="1">Uncharacterized protein</fullName>
    </submittedName>
</protein>
<reference evidence="1 2" key="1">
    <citation type="journal article" date="2004" name="J. Virol.">
        <title>Functional genomics analysis of Singapore grouper iridovirus: complete sequence determination and proteomic analysis.</title>
        <authorList>
            <person name="Song W.J."/>
            <person name="Qin Q.W."/>
            <person name="Qiu J."/>
            <person name="Huang C.H."/>
            <person name="Wang F."/>
            <person name="Hew C.L."/>
        </authorList>
    </citation>
    <scope>NUCLEOTIDE SEQUENCE [LARGE SCALE GENOMIC DNA]</scope>
</reference>
<dbReference type="RefSeq" id="YP_164244.1">
    <property type="nucleotide sequence ID" value="NC_006549.1"/>
</dbReference>
<accession>Q5YFB6</accession>
<gene>
    <name evidence="1" type="ORF">ORF149R</name>
</gene>
<name>Q5YFB6_9VIRU</name>
<organism evidence="1 2">
    <name type="scientific">Singapore grouper iridovirus</name>
    <dbReference type="NCBI Taxonomy" id="262968"/>
    <lineage>
        <taxon>Viruses</taxon>
        <taxon>Varidnaviria</taxon>
        <taxon>Bamfordvirae</taxon>
        <taxon>Nucleocytoviricota</taxon>
        <taxon>Megaviricetes</taxon>
        <taxon>Pimascovirales</taxon>
        <taxon>Pimascovirales incertae sedis</taxon>
        <taxon>Iridoviridae</taxon>
        <taxon>Alphairidovirinae</taxon>
        <taxon>Ranavirus</taxon>
        <taxon>Ranavirus epinephelus1</taxon>
    </lineage>
</organism>
<dbReference type="Proteomes" id="UP000172127">
    <property type="component" value="Segment"/>
</dbReference>
<keyword evidence="2" id="KW-1185">Reference proteome</keyword>
<dbReference type="KEGG" id="vg:3197152"/>